<reference evidence="2 3" key="1">
    <citation type="submission" date="2016-02" db="EMBL/GenBank/DDBJ databases">
        <authorList>
            <person name="Wen L."/>
            <person name="He K."/>
            <person name="Yang H."/>
        </authorList>
    </citation>
    <scope>NUCLEOTIDE SEQUENCE [LARGE SCALE GENOMIC DNA]</scope>
    <source>
        <strain evidence="2 3">DSM 22607</strain>
    </source>
</reference>
<feature type="transmembrane region" description="Helical" evidence="1">
    <location>
        <begin position="427"/>
        <end position="444"/>
    </location>
</feature>
<keyword evidence="1" id="KW-0812">Transmembrane</keyword>
<protein>
    <recommendedName>
        <fullName evidence="4">Glycosyltransferase RgtA/B/C/D-like domain-containing protein</fullName>
    </recommendedName>
</protein>
<feature type="transmembrane region" description="Helical" evidence="1">
    <location>
        <begin position="279"/>
        <end position="300"/>
    </location>
</feature>
<dbReference type="RefSeq" id="WP_066523462.1">
    <property type="nucleotide sequence ID" value="NZ_CABMOF010000019.1"/>
</dbReference>
<dbReference type="STRING" id="626937.HMPREF3293_00655"/>
<feature type="transmembrane region" description="Helical" evidence="1">
    <location>
        <begin position="81"/>
        <end position="99"/>
    </location>
</feature>
<gene>
    <name evidence="2" type="ORF">HMPREF3293_00655</name>
</gene>
<evidence type="ECO:0000256" key="1">
    <source>
        <dbReference type="SAM" id="Phobius"/>
    </source>
</evidence>
<sequence>MEKGVSANRVIVSVLTVLVLVPLAFLTVNSVLMTADIPEPSTEATVFGPDMPWVHLAAAAAVAVLLAVFRGQLARLPEKRLLTVGMTLVFVAGLVWVFTMRVETGADQYFVLEGAKNFLQGDYQAFREGGYFYAYPHQLGLALYFQPFLLAAGQNAWLWIQAANVLWLLLGFYCLQRITALLFGKREVTNAAVILMLLCFEILLYVVFVYGNVPAFGLGLLAVLLQVKYFKSRNTLSAVLSVAAAAGGVLLRNNNLVWLVAMLLFYLMDCVFERKKRSILFAVLLIGANIAAGGTVDLYYSAVTGIPVNGGVPKIAWAAMGLQEGPRAPGWYNAYIRTVYEDADFSGAEAALAAGESIKGSLANFAEHPGYAVRFFYEKVSSTWNNPDFQSFWISQAQDYSNIEHNRLSNSIYYGKASLLLKGFMDIYQSLVYLGSALFFLLRFKKIGREQLLPGIIFLGTFLFHLFWETKAQYAATCFPLLIPYAAYGWLELSGRVREHFARKWGTGRRFPKAPPGTRRRHKKAPAGEADAIFRLIYQL</sequence>
<comment type="caution">
    <text evidence="2">The sequence shown here is derived from an EMBL/GenBank/DDBJ whole genome shotgun (WGS) entry which is preliminary data.</text>
</comment>
<dbReference type="KEGG" id="cmiu:B1H56_00090"/>
<accession>A0A136Q740</accession>
<dbReference type="OrthoDB" id="1998185at2"/>
<keyword evidence="1" id="KW-0472">Membrane</keyword>
<feature type="transmembrane region" description="Helical" evidence="1">
    <location>
        <begin position="52"/>
        <end position="69"/>
    </location>
</feature>
<name>A0A136Q740_9FIRM</name>
<organism evidence="2 3">
    <name type="scientific">Christensenella minuta</name>
    <dbReference type="NCBI Taxonomy" id="626937"/>
    <lineage>
        <taxon>Bacteria</taxon>
        <taxon>Bacillati</taxon>
        <taxon>Bacillota</taxon>
        <taxon>Clostridia</taxon>
        <taxon>Christensenellales</taxon>
        <taxon>Christensenellaceae</taxon>
        <taxon>Christensenella</taxon>
    </lineage>
</organism>
<feature type="transmembrane region" description="Helical" evidence="1">
    <location>
        <begin position="156"/>
        <end position="175"/>
    </location>
</feature>
<proteinExistence type="predicted"/>
<feature type="transmembrane region" description="Helical" evidence="1">
    <location>
        <begin position="451"/>
        <end position="468"/>
    </location>
</feature>
<evidence type="ECO:0008006" key="4">
    <source>
        <dbReference type="Google" id="ProtNLM"/>
    </source>
</evidence>
<dbReference type="Proteomes" id="UP000070366">
    <property type="component" value="Unassembled WGS sequence"/>
</dbReference>
<feature type="transmembrane region" description="Helical" evidence="1">
    <location>
        <begin position="256"/>
        <end position="272"/>
    </location>
</feature>
<dbReference type="EMBL" id="LSZW01000041">
    <property type="protein sequence ID" value="KXK66470.1"/>
    <property type="molecule type" value="Genomic_DNA"/>
</dbReference>
<keyword evidence="1" id="KW-1133">Transmembrane helix</keyword>
<feature type="transmembrane region" description="Helical" evidence="1">
    <location>
        <begin position="187"/>
        <end position="207"/>
    </location>
</feature>
<evidence type="ECO:0000313" key="3">
    <source>
        <dbReference type="Proteomes" id="UP000070366"/>
    </source>
</evidence>
<dbReference type="AlphaFoldDB" id="A0A136Q740"/>
<feature type="transmembrane region" description="Helical" evidence="1">
    <location>
        <begin position="12"/>
        <end position="32"/>
    </location>
</feature>
<keyword evidence="3" id="KW-1185">Reference proteome</keyword>
<feature type="transmembrane region" description="Helical" evidence="1">
    <location>
        <begin position="474"/>
        <end position="491"/>
    </location>
</feature>
<evidence type="ECO:0000313" key="2">
    <source>
        <dbReference type="EMBL" id="KXK66470.1"/>
    </source>
</evidence>